<sequence>MSHYQTPDQLSDQLSDQHSDQQSDSRHYQRYLPSDLRITVAWPGLSGCLRPDPKVICRHFSGTGLQFGSTQAFAIGEKLILDIDLADIHLTELAATVISSYQTSDDHWSTEAKFCFINKRMQTPGISCNLLQIAAWLGSAKNLRNDLRNDLTHQEHSL</sequence>
<dbReference type="AlphaFoldDB" id="A0A972VU74"/>
<organism evidence="2 3">
    <name type="scientific">SAR86 cluster bacterium</name>
    <dbReference type="NCBI Taxonomy" id="2030880"/>
    <lineage>
        <taxon>Bacteria</taxon>
        <taxon>Pseudomonadati</taxon>
        <taxon>Pseudomonadota</taxon>
        <taxon>Gammaproteobacteria</taxon>
        <taxon>SAR86 cluster</taxon>
    </lineage>
</organism>
<feature type="compositionally biased region" description="Basic and acidic residues" evidence="1">
    <location>
        <begin position="15"/>
        <end position="26"/>
    </location>
</feature>
<evidence type="ECO:0000256" key="1">
    <source>
        <dbReference type="SAM" id="MobiDB-lite"/>
    </source>
</evidence>
<name>A0A972VU74_9GAMM</name>
<evidence type="ECO:0000313" key="2">
    <source>
        <dbReference type="EMBL" id="NQV64354.1"/>
    </source>
</evidence>
<gene>
    <name evidence="2" type="ORF">HQ497_03220</name>
</gene>
<evidence type="ECO:0000313" key="3">
    <source>
        <dbReference type="Proteomes" id="UP000754644"/>
    </source>
</evidence>
<proteinExistence type="predicted"/>
<dbReference type="Proteomes" id="UP000754644">
    <property type="component" value="Unassembled WGS sequence"/>
</dbReference>
<protein>
    <recommendedName>
        <fullName evidence="4">PilZ domain-containing protein</fullName>
    </recommendedName>
</protein>
<feature type="region of interest" description="Disordered" evidence="1">
    <location>
        <begin position="1"/>
        <end position="26"/>
    </location>
</feature>
<reference evidence="2" key="1">
    <citation type="submission" date="2020-05" db="EMBL/GenBank/DDBJ databases">
        <title>Sulfur intermediates as new biogeochemical hubs in an aquatic model microbial ecosystem.</title>
        <authorList>
            <person name="Vigneron A."/>
        </authorList>
    </citation>
    <scope>NUCLEOTIDE SEQUENCE</scope>
    <source>
        <strain evidence="2">Bin.250</strain>
    </source>
</reference>
<accession>A0A972VU74</accession>
<comment type="caution">
    <text evidence="2">The sequence shown here is derived from an EMBL/GenBank/DDBJ whole genome shotgun (WGS) entry which is preliminary data.</text>
</comment>
<evidence type="ECO:0008006" key="4">
    <source>
        <dbReference type="Google" id="ProtNLM"/>
    </source>
</evidence>
<dbReference type="EMBL" id="JABMOJ010000115">
    <property type="protein sequence ID" value="NQV64354.1"/>
    <property type="molecule type" value="Genomic_DNA"/>
</dbReference>